<proteinExistence type="predicted"/>
<keyword evidence="3" id="KW-1185">Reference proteome</keyword>
<dbReference type="Proteomes" id="UP001152622">
    <property type="component" value="Chromosome 21"/>
</dbReference>
<organism evidence="2 3">
    <name type="scientific">Synaphobranchus kaupii</name>
    <name type="common">Kaup's arrowtooth eel</name>
    <dbReference type="NCBI Taxonomy" id="118154"/>
    <lineage>
        <taxon>Eukaryota</taxon>
        <taxon>Metazoa</taxon>
        <taxon>Chordata</taxon>
        <taxon>Craniata</taxon>
        <taxon>Vertebrata</taxon>
        <taxon>Euteleostomi</taxon>
        <taxon>Actinopterygii</taxon>
        <taxon>Neopterygii</taxon>
        <taxon>Teleostei</taxon>
        <taxon>Anguilliformes</taxon>
        <taxon>Synaphobranchidae</taxon>
        <taxon>Synaphobranchus</taxon>
    </lineage>
</organism>
<name>A0A9Q1E9C0_SYNKA</name>
<evidence type="ECO:0000313" key="2">
    <source>
        <dbReference type="EMBL" id="KAJ8334595.1"/>
    </source>
</evidence>
<gene>
    <name evidence="2" type="ORF">SKAU_G00402340</name>
</gene>
<comment type="caution">
    <text evidence="2">The sequence shown here is derived from an EMBL/GenBank/DDBJ whole genome shotgun (WGS) entry which is preliminary data.</text>
</comment>
<reference evidence="2" key="1">
    <citation type="journal article" date="2023" name="Science">
        <title>Genome structures resolve the early diversification of teleost fishes.</title>
        <authorList>
            <person name="Parey E."/>
            <person name="Louis A."/>
            <person name="Montfort J."/>
            <person name="Bouchez O."/>
            <person name="Roques C."/>
            <person name="Iampietro C."/>
            <person name="Lluch J."/>
            <person name="Castinel A."/>
            <person name="Donnadieu C."/>
            <person name="Desvignes T."/>
            <person name="Floi Bucao C."/>
            <person name="Jouanno E."/>
            <person name="Wen M."/>
            <person name="Mejri S."/>
            <person name="Dirks R."/>
            <person name="Jansen H."/>
            <person name="Henkel C."/>
            <person name="Chen W.J."/>
            <person name="Zahm M."/>
            <person name="Cabau C."/>
            <person name="Klopp C."/>
            <person name="Thompson A.W."/>
            <person name="Robinson-Rechavi M."/>
            <person name="Braasch I."/>
            <person name="Lecointre G."/>
            <person name="Bobe J."/>
            <person name="Postlethwait J.H."/>
            <person name="Berthelot C."/>
            <person name="Roest Crollius H."/>
            <person name="Guiguen Y."/>
        </authorList>
    </citation>
    <scope>NUCLEOTIDE SEQUENCE</scope>
    <source>
        <strain evidence="2">WJC10195</strain>
    </source>
</reference>
<feature type="chain" id="PRO_5040330241" evidence="1">
    <location>
        <begin position="16"/>
        <end position="124"/>
    </location>
</feature>
<protein>
    <submittedName>
        <fullName evidence="2">Uncharacterized protein</fullName>
    </submittedName>
</protein>
<sequence>MLLFLFNKLLVGTWGQYASRQEGRGLWHIPPLAGESGHRWRGGSPVGTYQMNNFTANLPSPLHTCRSYALEPNKTGLPVDYIRKLEAGEDNDYSGPSILDDIKKSWQLGRTPRKVMNWTDWSSL</sequence>
<dbReference type="OrthoDB" id="2924818at2759"/>
<feature type="signal peptide" evidence="1">
    <location>
        <begin position="1"/>
        <end position="15"/>
    </location>
</feature>
<keyword evidence="1" id="KW-0732">Signal</keyword>
<evidence type="ECO:0000256" key="1">
    <source>
        <dbReference type="SAM" id="SignalP"/>
    </source>
</evidence>
<dbReference type="EMBL" id="JAINUF010000021">
    <property type="protein sequence ID" value="KAJ8334595.1"/>
    <property type="molecule type" value="Genomic_DNA"/>
</dbReference>
<dbReference type="AlphaFoldDB" id="A0A9Q1E9C0"/>
<evidence type="ECO:0000313" key="3">
    <source>
        <dbReference type="Proteomes" id="UP001152622"/>
    </source>
</evidence>
<accession>A0A9Q1E9C0</accession>